<dbReference type="EMBL" id="RZGK01000002">
    <property type="protein sequence ID" value="KAF9701257.1"/>
    <property type="molecule type" value="Genomic_DNA"/>
</dbReference>
<feature type="signal peptide" evidence="3">
    <location>
        <begin position="1"/>
        <end position="15"/>
    </location>
</feature>
<evidence type="ECO:0000256" key="3">
    <source>
        <dbReference type="SAM" id="SignalP"/>
    </source>
</evidence>
<reference evidence="4" key="2">
    <citation type="submission" date="2020-09" db="EMBL/GenBank/DDBJ databases">
        <title>Reference genome assembly for Australian Ascochyta lentis isolate Al4.</title>
        <authorList>
            <person name="Lee R.C."/>
            <person name="Farfan-Caceres L.M."/>
            <person name="Debler J.W."/>
            <person name="Williams A.H."/>
            <person name="Henares B.M."/>
        </authorList>
    </citation>
    <scope>NUCLEOTIDE SEQUENCE</scope>
    <source>
        <strain evidence="4">Al4</strain>
    </source>
</reference>
<dbReference type="OrthoDB" id="3798748at2759"/>
<evidence type="ECO:0000256" key="2">
    <source>
        <dbReference type="SAM" id="MobiDB-lite"/>
    </source>
</evidence>
<comment type="caution">
    <text evidence="4">The sequence shown here is derived from an EMBL/GenBank/DDBJ whole genome shotgun (WGS) entry which is preliminary data.</text>
</comment>
<feature type="region of interest" description="Disordered" evidence="2">
    <location>
        <begin position="374"/>
        <end position="400"/>
    </location>
</feature>
<dbReference type="PANTHER" id="PTHR45615">
    <property type="entry name" value="MYOSIN HEAVY CHAIN, NON-MUSCLE"/>
    <property type="match status" value="1"/>
</dbReference>
<reference evidence="4" key="1">
    <citation type="submission" date="2018-12" db="EMBL/GenBank/DDBJ databases">
        <authorList>
            <person name="Syme R.A."/>
            <person name="Farfan-Caceres L."/>
            <person name="Lichtenzveig J."/>
        </authorList>
    </citation>
    <scope>NUCLEOTIDE SEQUENCE</scope>
    <source>
        <strain evidence="4">Al4</strain>
    </source>
</reference>
<dbReference type="GO" id="GO:0051015">
    <property type="term" value="F:actin filament binding"/>
    <property type="evidence" value="ECO:0007669"/>
    <property type="project" value="TreeGrafter"/>
</dbReference>
<feature type="coiled-coil region" evidence="1">
    <location>
        <begin position="793"/>
        <end position="841"/>
    </location>
</feature>
<dbReference type="GO" id="GO:0000146">
    <property type="term" value="F:microfilament motor activity"/>
    <property type="evidence" value="ECO:0007669"/>
    <property type="project" value="TreeGrafter"/>
</dbReference>
<dbReference type="PANTHER" id="PTHR45615:SF40">
    <property type="entry name" value="MYOSIN HEAVY CHAIN, NON-MUSCLE"/>
    <property type="match status" value="1"/>
</dbReference>
<keyword evidence="3" id="KW-0732">Signal</keyword>
<dbReference type="Proteomes" id="UP000651452">
    <property type="component" value="Unassembled WGS sequence"/>
</dbReference>
<evidence type="ECO:0000313" key="5">
    <source>
        <dbReference type="Proteomes" id="UP000651452"/>
    </source>
</evidence>
<feature type="coiled-coil region" evidence="1">
    <location>
        <begin position="549"/>
        <end position="603"/>
    </location>
</feature>
<organism evidence="4 5">
    <name type="scientific">Ascochyta lentis</name>
    <dbReference type="NCBI Taxonomy" id="205686"/>
    <lineage>
        <taxon>Eukaryota</taxon>
        <taxon>Fungi</taxon>
        <taxon>Dikarya</taxon>
        <taxon>Ascomycota</taxon>
        <taxon>Pezizomycotina</taxon>
        <taxon>Dothideomycetes</taxon>
        <taxon>Pleosporomycetidae</taxon>
        <taxon>Pleosporales</taxon>
        <taxon>Pleosporineae</taxon>
        <taxon>Didymellaceae</taxon>
        <taxon>Ascochyta</taxon>
    </lineage>
</organism>
<accession>A0A8H7MN32</accession>
<feature type="coiled-coil region" evidence="1">
    <location>
        <begin position="631"/>
        <end position="735"/>
    </location>
</feature>
<keyword evidence="5" id="KW-1185">Reference proteome</keyword>
<gene>
    <name evidence="4" type="ORF">EKO04_000955</name>
</gene>
<proteinExistence type="predicted"/>
<keyword evidence="1" id="KW-0175">Coiled coil</keyword>
<dbReference type="GO" id="GO:0032982">
    <property type="term" value="C:myosin filament"/>
    <property type="evidence" value="ECO:0007669"/>
    <property type="project" value="TreeGrafter"/>
</dbReference>
<sequence>MHLLLLTFPTIAVAAIPPIRPPRIDPPEPLVVPKPISPNLNPARPYNGEDISPAQQTAVASNMQLLEERLEAIQDGVDIGTGLVQAIFSTSTESLNWQNIATKTSKPTQSASATRTVNMSLFGACKSYASTLSSCASATTSFFDLDTMQQASCACYTLSAMASGSCASVPTLVTASVYAETCQSFFSVNGFSEIASAMSDSGNVAGVGFCGALDAVLSVRNLVANATGATELSRTLQPTACTVSRTAVATPTAKKSTGGALSLRDQVHGGLLTIVFASLTAVLGLVALAGTRIPISTQPTLRTLKPSARRRLKKERAPSLWILPDGINFSMKDEPTYPKTSLLGLPTELRQGILLLSYDVEVMAVQELASDRPWKRQGKSKGRASVFGLPEPSKQSSKGREKAVIEALSDRIAELCQVSKVFRNDMQYVGRCWQRGVEAVLRRKVETSVLGLPVFVVPQGLMYGDNSREQWLGLDSVIRLNFVAPSLSPVPPPRKYLCCHNLFVFITAAGPWLPIILIADMSGSNPFAFTGLNVPQFSSSSEGGLRAELARTKQNVTMLQREVQTLKDANGVAQALASAKSQIQEAQRESKRAQIAERIAREALASLNNTQKHEEHARNMSQESNPYLFEIELLRKQLADAQREREICQRERDEEAARFYDELGEEQILRDQLQEELRDAKIRIVKTNEENQHLEEELARAGDELEELRKDNPKLEDELDDQRKLTTELNNINDNLVADLVQEQAKRKILARERDDFEIRLAEATLDLEEKGESEAKAHNDLALYKAQIEQVAHGLDEQNESLQVDIDTLQQKVQDHERVVAIKDERIAYLERENEVLEDRLPETGANRAMNDYIARPPTQRSVSNVSRNSMADELRLPLNADFDDYESVYARSIDDEPVETSVNLELSDVCDMINTAPHNAPVPDMSIYISDAASTTPQPQRHESFHVKYSAVSTVYSIEPVSPGEPVVPESSLCEDTVEDVHGALDYALVFPTISKSAPKAEPQKLSLHVDESLNYPPIQPSVTGHVHVNHPERHDSLFVPGPAKTFRNRRRPLDPLPKLDNRLGTNGLDDLLEVWPLGTEAQGPPPPIPHVQTVVAQNKGSNRFFHYVLHTIFVLLCLYCWRVKTQLHAWEHANGVGFGEGYGNVHDHYGSPYGNGHYLLGMLPHNIISADSLLPEKAVVIITSTMSALENWVGLGPTPMF</sequence>
<protein>
    <submittedName>
        <fullName evidence="4">Uncharacterized protein</fullName>
    </submittedName>
</protein>
<name>A0A8H7MN32_9PLEO</name>
<feature type="chain" id="PRO_5034501480" evidence="3">
    <location>
        <begin position="16"/>
        <end position="1204"/>
    </location>
</feature>
<evidence type="ECO:0000256" key="1">
    <source>
        <dbReference type="SAM" id="Coils"/>
    </source>
</evidence>
<dbReference type="GO" id="GO:0005737">
    <property type="term" value="C:cytoplasm"/>
    <property type="evidence" value="ECO:0007669"/>
    <property type="project" value="TreeGrafter"/>
</dbReference>
<evidence type="ECO:0000313" key="4">
    <source>
        <dbReference type="EMBL" id="KAF9701257.1"/>
    </source>
</evidence>
<dbReference type="AlphaFoldDB" id="A0A8H7MN32"/>
<dbReference type="GO" id="GO:0016460">
    <property type="term" value="C:myosin II complex"/>
    <property type="evidence" value="ECO:0007669"/>
    <property type="project" value="TreeGrafter"/>
</dbReference>